<gene>
    <name evidence="3" type="ORF">BGZ97_011044</name>
</gene>
<organism evidence="3 4">
    <name type="scientific">Linnemannia gamsii</name>
    <dbReference type="NCBI Taxonomy" id="64522"/>
    <lineage>
        <taxon>Eukaryota</taxon>
        <taxon>Fungi</taxon>
        <taxon>Fungi incertae sedis</taxon>
        <taxon>Mucoromycota</taxon>
        <taxon>Mortierellomycotina</taxon>
        <taxon>Mortierellomycetes</taxon>
        <taxon>Mortierellales</taxon>
        <taxon>Mortierellaceae</taxon>
        <taxon>Linnemannia</taxon>
    </lineage>
</organism>
<dbReference type="Proteomes" id="UP000823405">
    <property type="component" value="Unassembled WGS sequence"/>
</dbReference>
<name>A0A9P6RNP9_9FUNG</name>
<dbReference type="PANTHER" id="PTHR16134:SF119">
    <property type="entry name" value="AT02038P-RELATED"/>
    <property type="match status" value="1"/>
</dbReference>
<protein>
    <recommendedName>
        <fullName evidence="2">F-box domain-containing protein</fullName>
    </recommendedName>
</protein>
<evidence type="ECO:0000313" key="3">
    <source>
        <dbReference type="EMBL" id="KAG0321539.1"/>
    </source>
</evidence>
<comment type="caution">
    <text evidence="3">The sequence shown here is derived from an EMBL/GenBank/DDBJ whole genome shotgun (WGS) entry which is preliminary data.</text>
</comment>
<dbReference type="SUPFAM" id="SSF52047">
    <property type="entry name" value="RNI-like"/>
    <property type="match status" value="2"/>
</dbReference>
<dbReference type="PANTHER" id="PTHR16134">
    <property type="entry name" value="F-BOX/TPR REPEAT PROTEIN POF3"/>
    <property type="match status" value="1"/>
</dbReference>
<dbReference type="CDD" id="cd09917">
    <property type="entry name" value="F-box_SF"/>
    <property type="match status" value="1"/>
</dbReference>
<sequence>MLIPEVLLLVASFCDPSSYLTCTQVCRQWCDIFTPYFWNAVNDNNTPWTRLLRPHANDNPKLFNAPAHLAHAHHIRHLFIAERWLLSTAISSNISNLESLVFGGRFNEWTYPSKVSQLDDISSDMTVPDTIFNIPPSESLSKSNKRIKKIMTLRSQLCWQLVFNNPRLRSIEFKSATSAPTFWGFKSVTEDAATEAYLLREFSRLTQVRHLELGKGIVEFVLPRLGRLFPYIETYVCPTVSLLEMDLTAFDTCSTLRTLTFRCAIRFPHLRSILKAFSGLLHLTLGGTLLGSNPGASGEIIEHSSLQGLVAVRFSDFVTGKVRFTGLKKLTLPSLEYRELKEALDVLPSLEHLSLSSYVDGGYVGGIQELGNFTRDYPLQVFFCPTSRENPTIARFVSSLPHLVRLHLGTATGDLVAELGRTCRSLEWVRFDLKKPCHQETNQLFVECPRLTHFLGEGHEVLSSDVLREPYWTCLGLQELHCAIRGVPRLTLAQEHILDRMRYELKTKPETEEEQEAVSRRSESYSVQRQVYQRLALLTGLTYLDIGFGQFSRGDMPERYASKFDGGLCYRGRIGSISSGCLELSLQSGLSKLVTLTQLRTIGFQGVDHRIGFPDMLWMVAMWPMRHESRTESEADEERGVSKKIGSLQDSADIASHLDTQSCFACRNVCHYWAEAFIPSCLHTVDHLRSPWKQVLKSASPTDTPEEQETRTLRARSLLKRYGSYIRDITIRDDGLLDAAIKARLSRLDSLTICGIVNKYIYSQEYAFMVADQQAINSETTATTMTTTTTTSAEASLESWSELPSMTLFDTGVPKQCLISRTQGCWQLIMNNPGLRRLEFKNQASYTIFPFQSFPPSSMILSTASRDFLDKVLSRLPYLNHLAIEQPAADFVFANLGSRYRNITSFVYPNTDDFGNGILSKTVSSTTLRRLKLQRRVDAENLVELGRIFPELRELFLSAVQVSHHFQHSSDDNNNSVGGQSKEPPLFSKLEYLFVSTIFDIASLSRTGIRLPAVKKIEPTIKFRTLAYIWIILRAYPTLEYLDAMETVSSNQRFGDTLDPASLKPTSSLRLRTLILSHGTAFGTGVGRMLEVMPLLSHLELGLIPPSALEVVTMNCRNLEHLRFNLEQGKGHKELNNLFKACSKLKVCRGKGHEILGEDFIKNHNWACFGLQELDLKIVRVPRMSEAQEAIWEAMQQDRRWKGNTDEERATVKQRDSSYLFQRSIYRNLGKHVHLRHLNLGGHDSTQSGAMTTSADHTAADCLELTLESGLSELARIPSLETLGVGGLRHRMGTRDLQWMCEHWPLKKVNGLEFLRANPDNPLEVEDILDRVKISMMVSEMTNKSWASSRTRSKQT</sequence>
<dbReference type="Pfam" id="PF12937">
    <property type="entry name" value="F-box-like"/>
    <property type="match status" value="1"/>
</dbReference>
<dbReference type="InterPro" id="IPR036047">
    <property type="entry name" value="F-box-like_dom_sf"/>
</dbReference>
<feature type="domain" description="F-box" evidence="2">
    <location>
        <begin position="4"/>
        <end position="40"/>
    </location>
</feature>
<reference evidence="3" key="1">
    <citation type="journal article" date="2020" name="Fungal Divers.">
        <title>Resolving the Mortierellaceae phylogeny through synthesis of multi-gene phylogenetics and phylogenomics.</title>
        <authorList>
            <person name="Vandepol N."/>
            <person name="Liber J."/>
            <person name="Desiro A."/>
            <person name="Na H."/>
            <person name="Kennedy M."/>
            <person name="Barry K."/>
            <person name="Grigoriev I.V."/>
            <person name="Miller A.N."/>
            <person name="O'Donnell K."/>
            <person name="Stajich J.E."/>
            <person name="Bonito G."/>
        </authorList>
    </citation>
    <scope>NUCLEOTIDE SEQUENCE</scope>
    <source>
        <strain evidence="3">NVP60</strain>
    </source>
</reference>
<dbReference type="OrthoDB" id="2378836at2759"/>
<feature type="signal peptide" evidence="1">
    <location>
        <begin position="1"/>
        <end position="19"/>
    </location>
</feature>
<evidence type="ECO:0000259" key="2">
    <source>
        <dbReference type="Pfam" id="PF12937"/>
    </source>
</evidence>
<evidence type="ECO:0000313" key="4">
    <source>
        <dbReference type="Proteomes" id="UP000823405"/>
    </source>
</evidence>
<dbReference type="Gene3D" id="3.80.10.10">
    <property type="entry name" value="Ribonuclease Inhibitor"/>
    <property type="match status" value="2"/>
</dbReference>
<dbReference type="Gene3D" id="1.20.1280.50">
    <property type="match status" value="1"/>
</dbReference>
<evidence type="ECO:0000256" key="1">
    <source>
        <dbReference type="SAM" id="SignalP"/>
    </source>
</evidence>
<dbReference type="InterPro" id="IPR032675">
    <property type="entry name" value="LRR_dom_sf"/>
</dbReference>
<keyword evidence="1" id="KW-0732">Signal</keyword>
<feature type="chain" id="PRO_5040140878" description="F-box domain-containing protein" evidence="1">
    <location>
        <begin position="20"/>
        <end position="1356"/>
    </location>
</feature>
<proteinExistence type="predicted"/>
<dbReference type="InterPro" id="IPR001810">
    <property type="entry name" value="F-box_dom"/>
</dbReference>
<accession>A0A9P6RNP9</accession>
<keyword evidence="4" id="KW-1185">Reference proteome</keyword>
<dbReference type="EMBL" id="JAAAIN010000060">
    <property type="protein sequence ID" value="KAG0321539.1"/>
    <property type="molecule type" value="Genomic_DNA"/>
</dbReference>
<dbReference type="SUPFAM" id="SSF81383">
    <property type="entry name" value="F-box domain"/>
    <property type="match status" value="1"/>
</dbReference>